<accession>A0ACB8T2L2</accession>
<sequence>MATEQITLYSSKACPFCQRVELAISEAGANINRYEIDLSNKPDWYASKISSSGKVPSLAYGGPKVSPDLPSPESTKIAESLILLEFVADLYPDAHLLPGAPIERAQVRFFIDAVSTKVLPAYAGFVMRGEPKEKLFGVLEDAQALLSPAGFAVGNSWTIADAAIAPFLGRLDLMLGNDVGKFEEGVGRAAHAEIFEGDRFARLQKYYKDLTGRKSWKATFDGEYILDNSRARFARAA</sequence>
<comment type="caution">
    <text evidence="1">The sequence shown here is derived from an EMBL/GenBank/DDBJ whole genome shotgun (WGS) entry which is preliminary data.</text>
</comment>
<name>A0ACB8T2L2_9AGAM</name>
<proteinExistence type="predicted"/>
<gene>
    <name evidence="1" type="ORF">BV25DRAFT_1915845</name>
</gene>
<dbReference type="Proteomes" id="UP000814140">
    <property type="component" value="Unassembled WGS sequence"/>
</dbReference>
<reference evidence="1" key="1">
    <citation type="submission" date="2021-03" db="EMBL/GenBank/DDBJ databases">
        <authorList>
            <consortium name="DOE Joint Genome Institute"/>
            <person name="Ahrendt S."/>
            <person name="Looney B.P."/>
            <person name="Miyauchi S."/>
            <person name="Morin E."/>
            <person name="Drula E."/>
            <person name="Courty P.E."/>
            <person name="Chicoki N."/>
            <person name="Fauchery L."/>
            <person name="Kohler A."/>
            <person name="Kuo A."/>
            <person name="Labutti K."/>
            <person name="Pangilinan J."/>
            <person name="Lipzen A."/>
            <person name="Riley R."/>
            <person name="Andreopoulos W."/>
            <person name="He G."/>
            <person name="Johnson J."/>
            <person name="Barry K.W."/>
            <person name="Grigoriev I.V."/>
            <person name="Nagy L."/>
            <person name="Hibbett D."/>
            <person name="Henrissat B."/>
            <person name="Matheny P.B."/>
            <person name="Labbe J."/>
            <person name="Martin F."/>
        </authorList>
    </citation>
    <scope>NUCLEOTIDE SEQUENCE</scope>
    <source>
        <strain evidence="1">HHB10654</strain>
    </source>
</reference>
<reference evidence="1" key="2">
    <citation type="journal article" date="2022" name="New Phytol.">
        <title>Evolutionary transition to the ectomycorrhizal habit in the genomes of a hyperdiverse lineage of mushroom-forming fungi.</title>
        <authorList>
            <person name="Looney B."/>
            <person name="Miyauchi S."/>
            <person name="Morin E."/>
            <person name="Drula E."/>
            <person name="Courty P.E."/>
            <person name="Kohler A."/>
            <person name="Kuo A."/>
            <person name="LaButti K."/>
            <person name="Pangilinan J."/>
            <person name="Lipzen A."/>
            <person name="Riley R."/>
            <person name="Andreopoulos W."/>
            <person name="He G."/>
            <person name="Johnson J."/>
            <person name="Nolan M."/>
            <person name="Tritt A."/>
            <person name="Barry K.W."/>
            <person name="Grigoriev I.V."/>
            <person name="Nagy L.G."/>
            <person name="Hibbett D."/>
            <person name="Henrissat B."/>
            <person name="Matheny P.B."/>
            <person name="Labbe J."/>
            <person name="Martin F.M."/>
        </authorList>
    </citation>
    <scope>NUCLEOTIDE SEQUENCE</scope>
    <source>
        <strain evidence="1">HHB10654</strain>
    </source>
</reference>
<keyword evidence="2" id="KW-1185">Reference proteome</keyword>
<dbReference type="EMBL" id="MU277206">
    <property type="protein sequence ID" value="KAI0062707.1"/>
    <property type="molecule type" value="Genomic_DNA"/>
</dbReference>
<organism evidence="1 2">
    <name type="scientific">Artomyces pyxidatus</name>
    <dbReference type="NCBI Taxonomy" id="48021"/>
    <lineage>
        <taxon>Eukaryota</taxon>
        <taxon>Fungi</taxon>
        <taxon>Dikarya</taxon>
        <taxon>Basidiomycota</taxon>
        <taxon>Agaricomycotina</taxon>
        <taxon>Agaricomycetes</taxon>
        <taxon>Russulales</taxon>
        <taxon>Auriscalpiaceae</taxon>
        <taxon>Artomyces</taxon>
    </lineage>
</organism>
<protein>
    <submittedName>
        <fullName evidence="1">Glutathione S-transferase</fullName>
    </submittedName>
</protein>
<evidence type="ECO:0000313" key="1">
    <source>
        <dbReference type="EMBL" id="KAI0062707.1"/>
    </source>
</evidence>
<evidence type="ECO:0000313" key="2">
    <source>
        <dbReference type="Proteomes" id="UP000814140"/>
    </source>
</evidence>